<evidence type="ECO:0000313" key="2">
    <source>
        <dbReference type="Proteomes" id="UP001592531"/>
    </source>
</evidence>
<reference evidence="1 2" key="1">
    <citation type="submission" date="2024-09" db="EMBL/GenBank/DDBJ databases">
        <authorList>
            <person name="Lee S.D."/>
        </authorList>
    </citation>
    <scope>NUCLEOTIDE SEQUENCE [LARGE SCALE GENOMIC DNA]</scope>
    <source>
        <strain evidence="1 2">N8-3</strain>
    </source>
</reference>
<evidence type="ECO:0000313" key="1">
    <source>
        <dbReference type="EMBL" id="MFC1419091.1"/>
    </source>
</evidence>
<proteinExistence type="predicted"/>
<dbReference type="RefSeq" id="WP_380538040.1">
    <property type="nucleotide sequence ID" value="NZ_JBHFAB010000015.1"/>
</dbReference>
<organism evidence="1 2">
    <name type="scientific">Streptacidiphilus cavernicola</name>
    <dbReference type="NCBI Taxonomy" id="3342716"/>
    <lineage>
        <taxon>Bacteria</taxon>
        <taxon>Bacillati</taxon>
        <taxon>Actinomycetota</taxon>
        <taxon>Actinomycetes</taxon>
        <taxon>Kitasatosporales</taxon>
        <taxon>Streptomycetaceae</taxon>
        <taxon>Streptacidiphilus</taxon>
    </lineage>
</organism>
<dbReference type="EMBL" id="JBHFAB010000015">
    <property type="protein sequence ID" value="MFC1419091.1"/>
    <property type="molecule type" value="Genomic_DNA"/>
</dbReference>
<protein>
    <submittedName>
        <fullName evidence="1">DUF6461 domain-containing protein</fullName>
    </submittedName>
</protein>
<dbReference type="Pfam" id="PF20062">
    <property type="entry name" value="DUF6461"/>
    <property type="match status" value="1"/>
</dbReference>
<dbReference type="Proteomes" id="UP001592531">
    <property type="component" value="Unassembled WGS sequence"/>
</dbReference>
<accession>A0ABV6VZS4</accession>
<name>A0ABV6VZS4_9ACTN</name>
<sequence>MAADGVQWIETENQFDLGYWVMFARGLEPGELLRRLAPVTPVDEPVTRFDVDAVEERLGGIAVRVGSSGGWAFGVVENGPVRLGVDVTARLLSSGTVALEWWRTVNADTGFAFAEDGQTVCAFEPGLEHERSGTDPDRLLPALRRAGLVLPDGSTPFEHGLDLDGPLLRVLALAEQEFGVDLPRQAVLEGGLTAGVLGE</sequence>
<dbReference type="InterPro" id="IPR045592">
    <property type="entry name" value="DUF6461"/>
</dbReference>
<gene>
    <name evidence="1" type="ORF">ACEZDE_21000</name>
</gene>
<comment type="caution">
    <text evidence="1">The sequence shown here is derived from an EMBL/GenBank/DDBJ whole genome shotgun (WGS) entry which is preliminary data.</text>
</comment>
<keyword evidence="2" id="KW-1185">Reference proteome</keyword>